<sequence length="99" mass="10170">MSTMFLPAACATDSARYLAAAASQADASVAVSAAGDADDLPPLPADCRRRERSGVVVGDRLDAAALKSDGALGRANDRVIRCAAWYDALRAARSNGESS</sequence>
<gene>
    <name evidence="1" type="ORF">HTY61_09705</name>
</gene>
<evidence type="ECO:0000313" key="1">
    <source>
        <dbReference type="EMBL" id="QKV18703.1"/>
    </source>
</evidence>
<dbReference type="Proteomes" id="UP000509367">
    <property type="component" value="Chromosome"/>
</dbReference>
<protein>
    <submittedName>
        <fullName evidence="1">Uncharacterized protein</fullName>
    </submittedName>
</protein>
<keyword evidence="2" id="KW-1185">Reference proteome</keyword>
<dbReference type="AlphaFoldDB" id="A0A6N1VDT7"/>
<dbReference type="RefSeq" id="WP_175276596.1">
    <property type="nucleotide sequence ID" value="NZ_CP054836.1"/>
</dbReference>
<organism evidence="1 2">
    <name type="scientific">Oricola thermophila</name>
    <dbReference type="NCBI Taxonomy" id="2742145"/>
    <lineage>
        <taxon>Bacteria</taxon>
        <taxon>Pseudomonadati</taxon>
        <taxon>Pseudomonadota</taxon>
        <taxon>Alphaproteobacteria</taxon>
        <taxon>Hyphomicrobiales</taxon>
        <taxon>Ahrensiaceae</taxon>
        <taxon>Oricola</taxon>
    </lineage>
</organism>
<reference evidence="1 2" key="1">
    <citation type="submission" date="2020-06" db="EMBL/GenBank/DDBJ databases">
        <title>Oricola thermophila sp. nov. isolated from a tidal sediments.</title>
        <authorList>
            <person name="Kwon K.K."/>
            <person name="Yang S.-H."/>
            <person name="Park M.-J."/>
        </authorList>
    </citation>
    <scope>NUCLEOTIDE SEQUENCE [LARGE SCALE GENOMIC DNA]</scope>
    <source>
        <strain evidence="1 2">MEBiC13590</strain>
    </source>
</reference>
<dbReference type="KEGG" id="orm:HTY61_09705"/>
<evidence type="ECO:0000313" key="2">
    <source>
        <dbReference type="Proteomes" id="UP000509367"/>
    </source>
</evidence>
<accession>A0A6N1VDT7</accession>
<proteinExistence type="predicted"/>
<dbReference type="EMBL" id="CP054836">
    <property type="protein sequence ID" value="QKV18703.1"/>
    <property type="molecule type" value="Genomic_DNA"/>
</dbReference>
<name>A0A6N1VDT7_9HYPH</name>